<dbReference type="SUPFAM" id="SSF53850">
    <property type="entry name" value="Periplasmic binding protein-like II"/>
    <property type="match status" value="1"/>
</dbReference>
<feature type="chain" id="PRO_5039345908" evidence="1">
    <location>
        <begin position="24"/>
        <end position="493"/>
    </location>
</feature>
<dbReference type="Proteomes" id="UP000824140">
    <property type="component" value="Unassembled WGS sequence"/>
</dbReference>
<evidence type="ECO:0000313" key="3">
    <source>
        <dbReference type="Proteomes" id="UP000824140"/>
    </source>
</evidence>
<dbReference type="InterPro" id="IPR050490">
    <property type="entry name" value="Bact_solute-bd_prot1"/>
</dbReference>
<dbReference type="PANTHER" id="PTHR43649">
    <property type="entry name" value="ARABINOSE-BINDING PROTEIN-RELATED"/>
    <property type="match status" value="1"/>
</dbReference>
<dbReference type="Pfam" id="PF01547">
    <property type="entry name" value="SBP_bac_1"/>
    <property type="match status" value="1"/>
</dbReference>
<keyword evidence="1" id="KW-0732">Signal</keyword>
<dbReference type="InterPro" id="IPR006059">
    <property type="entry name" value="SBP"/>
</dbReference>
<accession>A0A9D1G072</accession>
<dbReference type="PANTHER" id="PTHR43649:SF12">
    <property type="entry name" value="DIACETYLCHITOBIOSE BINDING PROTEIN DASA"/>
    <property type="match status" value="1"/>
</dbReference>
<protein>
    <submittedName>
        <fullName evidence="2">Extracellular solute-binding protein</fullName>
    </submittedName>
</protein>
<comment type="caution">
    <text evidence="2">The sequence shown here is derived from an EMBL/GenBank/DDBJ whole genome shotgun (WGS) entry which is preliminary data.</text>
</comment>
<proteinExistence type="predicted"/>
<dbReference type="EMBL" id="DVJN01000073">
    <property type="protein sequence ID" value="HIS92090.1"/>
    <property type="molecule type" value="Genomic_DNA"/>
</dbReference>
<feature type="signal peptide" evidence="1">
    <location>
        <begin position="1"/>
        <end position="23"/>
    </location>
</feature>
<evidence type="ECO:0000256" key="1">
    <source>
        <dbReference type="SAM" id="SignalP"/>
    </source>
</evidence>
<gene>
    <name evidence="2" type="ORF">IAA84_03645</name>
</gene>
<dbReference type="PROSITE" id="PS51257">
    <property type="entry name" value="PROKAR_LIPOPROTEIN"/>
    <property type="match status" value="1"/>
</dbReference>
<dbReference type="Gene3D" id="3.40.190.10">
    <property type="entry name" value="Periplasmic binding protein-like II"/>
    <property type="match status" value="2"/>
</dbReference>
<name>A0A9D1G072_9FIRM</name>
<dbReference type="AlphaFoldDB" id="A0A9D1G072"/>
<reference evidence="2" key="2">
    <citation type="journal article" date="2021" name="PeerJ">
        <title>Extensive microbial diversity within the chicken gut microbiome revealed by metagenomics and culture.</title>
        <authorList>
            <person name="Gilroy R."/>
            <person name="Ravi A."/>
            <person name="Getino M."/>
            <person name="Pursley I."/>
            <person name="Horton D.L."/>
            <person name="Alikhan N.F."/>
            <person name="Baker D."/>
            <person name="Gharbi K."/>
            <person name="Hall N."/>
            <person name="Watson M."/>
            <person name="Adriaenssens E.M."/>
            <person name="Foster-Nyarko E."/>
            <person name="Jarju S."/>
            <person name="Secka A."/>
            <person name="Antonio M."/>
            <person name="Oren A."/>
            <person name="Chaudhuri R.R."/>
            <person name="La Ragione R."/>
            <person name="Hildebrand F."/>
            <person name="Pallen M.J."/>
        </authorList>
    </citation>
    <scope>NUCLEOTIDE SEQUENCE</scope>
    <source>
        <strain evidence="2">13766</strain>
    </source>
</reference>
<organism evidence="2 3">
    <name type="scientific">Candidatus Alectryocaccomicrobium excrementavium</name>
    <dbReference type="NCBI Taxonomy" id="2840668"/>
    <lineage>
        <taxon>Bacteria</taxon>
        <taxon>Bacillati</taxon>
        <taxon>Bacillota</taxon>
        <taxon>Clostridia</taxon>
        <taxon>Candidatus Alectryocaccomicrobium</taxon>
    </lineage>
</organism>
<evidence type="ECO:0000313" key="2">
    <source>
        <dbReference type="EMBL" id="HIS92090.1"/>
    </source>
</evidence>
<reference evidence="2" key="1">
    <citation type="submission" date="2020-10" db="EMBL/GenBank/DDBJ databases">
        <authorList>
            <person name="Gilroy R."/>
        </authorList>
    </citation>
    <scope>NUCLEOTIDE SEQUENCE</scope>
    <source>
        <strain evidence="2">13766</strain>
    </source>
</reference>
<sequence>MKKLFVLLLAVAMIAGCCTAALAEEELRGPIEIRFIYHSLIDTMESKGEDYQHNRITDAHRQNSGIDFVITPALVSGEEETARRAMILASGDVPDIMVLSVEEYMQFATQGLLTEVSGYLDSMPNYMALVPEAARDALRIDGELFAIPGSHEEVEMKGGGGIIVRYDLYKELGLEKEPQTADEYYEMWKLVKEKYPDMYPFADNNFDAFKAAFGVLSNTAFDEEGKLVFTWATEDFREYLTYMHKLYAEGLMDPEYLNYNTATMQERWVSGAAFSGCRGWADPCVTINGVFDSVPGSELKYLPQLTKDAETPTELTEIFPTQRILAIPVGAENIDLAIEFIDYMATPEAKMIQDYGIEGIDYTLNEDGTVNQTLDEQNEVGWKIAYEFIPTPESFQIRLYLKGFDWAFYGLLDAREASNTTVVVDYTTFLPAYDEYLELSQTLGLKAYADEMADKFIIGERSLDEFDDYIAELEQRGLAELTDVLNEWYNMYN</sequence>